<sequence length="293" mass="32831">MSTWLDEAKSIVESNGDLGLCVGGYKDGAAKSNTYANLRARLARVVILQQLYITEPENEELNDDQPDDGESDEEESDDDQPDDEELEDEEPDGVEADGEELEDKESDDEKLRCIFWNCGGLLSKLESPTIFRELVISKCPDLIFLSEIKCKDIEVDGDTVIKKLADMLGYACIYTPSIGDQGRSKRGSAILFRKEANGKFEFVINSDRPRSNNRMEAISGTFKFGNVEHVLRCVYLVPPVSDATKNNLINYLKSDTKRTISVGDLNLLKFGPKRTPKRTPKRGPKRTHQSITL</sequence>
<evidence type="ECO:0000313" key="3">
    <source>
        <dbReference type="WBParaSite" id="MBELARI_LOCUS14561"/>
    </source>
</evidence>
<feature type="compositionally biased region" description="Acidic residues" evidence="1">
    <location>
        <begin position="56"/>
        <end position="106"/>
    </location>
</feature>
<dbReference type="InterPro" id="IPR036691">
    <property type="entry name" value="Endo/exonu/phosph_ase_sf"/>
</dbReference>
<dbReference type="WBParaSite" id="MBELARI_LOCUS14561">
    <property type="protein sequence ID" value="MBELARI_LOCUS14561"/>
    <property type="gene ID" value="MBELARI_LOCUS14561"/>
</dbReference>
<feature type="region of interest" description="Disordered" evidence="1">
    <location>
        <begin position="271"/>
        <end position="293"/>
    </location>
</feature>
<name>A0AAF3EKJ7_9BILA</name>
<keyword evidence="2" id="KW-1185">Reference proteome</keyword>
<accession>A0AAF3EKJ7</accession>
<evidence type="ECO:0000256" key="1">
    <source>
        <dbReference type="SAM" id="MobiDB-lite"/>
    </source>
</evidence>
<evidence type="ECO:0008006" key="4">
    <source>
        <dbReference type="Google" id="ProtNLM"/>
    </source>
</evidence>
<dbReference type="AlphaFoldDB" id="A0AAF3EKJ7"/>
<evidence type="ECO:0000313" key="2">
    <source>
        <dbReference type="Proteomes" id="UP000887575"/>
    </source>
</evidence>
<organism evidence="2 3">
    <name type="scientific">Mesorhabditis belari</name>
    <dbReference type="NCBI Taxonomy" id="2138241"/>
    <lineage>
        <taxon>Eukaryota</taxon>
        <taxon>Metazoa</taxon>
        <taxon>Ecdysozoa</taxon>
        <taxon>Nematoda</taxon>
        <taxon>Chromadorea</taxon>
        <taxon>Rhabditida</taxon>
        <taxon>Rhabditina</taxon>
        <taxon>Rhabditomorpha</taxon>
        <taxon>Rhabditoidea</taxon>
        <taxon>Rhabditidae</taxon>
        <taxon>Mesorhabditinae</taxon>
        <taxon>Mesorhabditis</taxon>
    </lineage>
</organism>
<protein>
    <recommendedName>
        <fullName evidence="4">Endonuclease/exonuclease/phosphatase domain-containing protein</fullName>
    </recommendedName>
</protein>
<dbReference type="Gene3D" id="3.60.10.10">
    <property type="entry name" value="Endonuclease/exonuclease/phosphatase"/>
    <property type="match status" value="1"/>
</dbReference>
<reference evidence="3" key="1">
    <citation type="submission" date="2024-02" db="UniProtKB">
        <authorList>
            <consortium name="WormBaseParasite"/>
        </authorList>
    </citation>
    <scope>IDENTIFICATION</scope>
</reference>
<proteinExistence type="predicted"/>
<feature type="region of interest" description="Disordered" evidence="1">
    <location>
        <begin position="55"/>
        <end position="106"/>
    </location>
</feature>
<dbReference type="SUPFAM" id="SSF56219">
    <property type="entry name" value="DNase I-like"/>
    <property type="match status" value="1"/>
</dbReference>
<dbReference type="Proteomes" id="UP000887575">
    <property type="component" value="Unassembled WGS sequence"/>
</dbReference>